<feature type="compositionally biased region" description="Basic and acidic residues" evidence="1">
    <location>
        <begin position="144"/>
        <end position="155"/>
    </location>
</feature>
<gene>
    <name evidence="4" type="primary">RWDD4</name>
</gene>
<dbReference type="InterPro" id="IPR016135">
    <property type="entry name" value="UBQ-conjugating_enzyme/RWD"/>
</dbReference>
<dbReference type="Pfam" id="PF05773">
    <property type="entry name" value="RWD"/>
    <property type="match status" value="1"/>
</dbReference>
<sequence>MKAMSVLRNLALFPFNIGTGCEICQIGDNGDPKAFLIEISWPEAYPQTAPAISMDAFFNNAISSGVKQSILNKLMKEVEVNLGTSMTYTIFEYAKDNRELLMENQPVNTVTALNNCTSAGHPDTAQPNKKKEKKEQLSKTQKRKLADKTDHKGELPRGWNWVDVIKHLSKTGSKDDE</sequence>
<dbReference type="PANTHER" id="PTHR21275:SF1">
    <property type="entry name" value="RWD DOMAIN-CONTAINING PROTEIN 4"/>
    <property type="match status" value="1"/>
</dbReference>
<dbReference type="GeneID" id="107123672"/>
<evidence type="ECO:0000313" key="4">
    <source>
        <dbReference type="RefSeq" id="XP_015282459.1"/>
    </source>
</evidence>
<keyword evidence="3" id="KW-1185">Reference proteome</keyword>
<reference evidence="4" key="1">
    <citation type="submission" date="2025-08" db="UniProtKB">
        <authorList>
            <consortium name="RefSeq"/>
        </authorList>
    </citation>
    <scope>IDENTIFICATION</scope>
</reference>
<dbReference type="PANTHER" id="PTHR21275">
    <property type="entry name" value="RWD DOMAIN-CONTAINING PROTEIN 4"/>
    <property type="match status" value="1"/>
</dbReference>
<dbReference type="PROSITE" id="PS50908">
    <property type="entry name" value="RWD"/>
    <property type="match status" value="1"/>
</dbReference>
<dbReference type="InterPro" id="IPR006575">
    <property type="entry name" value="RWD_dom"/>
</dbReference>
<dbReference type="Gene3D" id="3.10.110.10">
    <property type="entry name" value="Ubiquitin Conjugating Enzyme"/>
    <property type="match status" value="1"/>
</dbReference>
<dbReference type="Proteomes" id="UP000694871">
    <property type="component" value="Unplaced"/>
</dbReference>
<feature type="region of interest" description="Disordered" evidence="1">
    <location>
        <begin position="115"/>
        <end position="156"/>
    </location>
</feature>
<accession>A0ABM1L922</accession>
<evidence type="ECO:0000259" key="2">
    <source>
        <dbReference type="PROSITE" id="PS50908"/>
    </source>
</evidence>
<dbReference type="SUPFAM" id="SSF54495">
    <property type="entry name" value="UBC-like"/>
    <property type="match status" value="1"/>
</dbReference>
<feature type="domain" description="RWD" evidence="2">
    <location>
        <begin position="1"/>
        <end position="101"/>
    </location>
</feature>
<organism evidence="3 4">
    <name type="scientific">Gekko japonicus</name>
    <name type="common">Schlegel's Japanese gecko</name>
    <dbReference type="NCBI Taxonomy" id="146911"/>
    <lineage>
        <taxon>Eukaryota</taxon>
        <taxon>Metazoa</taxon>
        <taxon>Chordata</taxon>
        <taxon>Craniata</taxon>
        <taxon>Vertebrata</taxon>
        <taxon>Euteleostomi</taxon>
        <taxon>Lepidosauria</taxon>
        <taxon>Squamata</taxon>
        <taxon>Bifurcata</taxon>
        <taxon>Gekkota</taxon>
        <taxon>Gekkonidae</taxon>
        <taxon>Gekkoninae</taxon>
        <taxon>Gekko</taxon>
    </lineage>
</organism>
<dbReference type="InterPro" id="IPR042770">
    <property type="entry name" value="RWDD4"/>
</dbReference>
<evidence type="ECO:0000313" key="3">
    <source>
        <dbReference type="Proteomes" id="UP000694871"/>
    </source>
</evidence>
<proteinExistence type="predicted"/>
<dbReference type="RefSeq" id="XP_015282459.1">
    <property type="nucleotide sequence ID" value="XM_015426973.1"/>
</dbReference>
<name>A0ABM1L922_GEKJA</name>
<dbReference type="PROSITE" id="PS51257">
    <property type="entry name" value="PROKAR_LIPOPROTEIN"/>
    <property type="match status" value="1"/>
</dbReference>
<protein>
    <submittedName>
        <fullName evidence="4">RWD domain-containing protein 4 isoform X3</fullName>
    </submittedName>
</protein>
<evidence type="ECO:0000256" key="1">
    <source>
        <dbReference type="SAM" id="MobiDB-lite"/>
    </source>
</evidence>